<evidence type="ECO:0000256" key="13">
    <source>
        <dbReference type="ARBA" id="ARBA00022840"/>
    </source>
</evidence>
<dbReference type="STRING" id="1328313.DS2_06526"/>
<dbReference type="GO" id="GO:0046872">
    <property type="term" value="F:metal ion binding"/>
    <property type="evidence" value="ECO:0007669"/>
    <property type="project" value="UniProtKB-KW"/>
</dbReference>
<keyword evidence="6" id="KW-0444">Lipid biosynthesis</keyword>
<evidence type="ECO:0000256" key="9">
    <source>
        <dbReference type="ARBA" id="ARBA00022692"/>
    </source>
</evidence>
<evidence type="ECO:0000256" key="12">
    <source>
        <dbReference type="ARBA" id="ARBA00022777"/>
    </source>
</evidence>
<evidence type="ECO:0000256" key="14">
    <source>
        <dbReference type="ARBA" id="ARBA00022842"/>
    </source>
</evidence>
<keyword evidence="14 23" id="KW-0460">Magnesium</keyword>
<comment type="function">
    <text evidence="24">Catalyzes the ATP-dependent phosphorylation of sn-l,2-diacylglycerol (DAG) to phosphatidic acid. Involved in the recycling of diacylglycerol produced as a by-product during membrane-derived oligosaccharide (MDO) biosynthesis.</text>
</comment>
<dbReference type="CDD" id="cd14264">
    <property type="entry name" value="DAGK_IM"/>
    <property type="match status" value="1"/>
</dbReference>
<dbReference type="EMBL" id="ARZY01000008">
    <property type="protein sequence ID" value="EWH10925.1"/>
    <property type="molecule type" value="Genomic_DNA"/>
</dbReference>
<feature type="binding site" evidence="22">
    <location>
        <position position="41"/>
    </location>
    <ligand>
        <name>ATP</name>
        <dbReference type="ChEBI" id="CHEBI:30616"/>
    </ligand>
</feature>
<comment type="catalytic activity">
    <reaction evidence="24">
        <text>a 1,2-diacyl-sn-glycerol + ATP = a 1,2-diacyl-sn-glycero-3-phosphate + ADP + H(+)</text>
        <dbReference type="Rhea" id="RHEA:10272"/>
        <dbReference type="ChEBI" id="CHEBI:15378"/>
        <dbReference type="ChEBI" id="CHEBI:17815"/>
        <dbReference type="ChEBI" id="CHEBI:30616"/>
        <dbReference type="ChEBI" id="CHEBI:58608"/>
        <dbReference type="ChEBI" id="CHEBI:456216"/>
        <dbReference type="EC" id="2.7.1.107"/>
    </reaction>
</comment>
<dbReference type="GO" id="GO:0005524">
    <property type="term" value="F:ATP binding"/>
    <property type="evidence" value="ECO:0007669"/>
    <property type="project" value="UniProtKB-KW"/>
</dbReference>
<evidence type="ECO:0000256" key="2">
    <source>
        <dbReference type="ARBA" id="ARBA00005967"/>
    </source>
</evidence>
<dbReference type="InterPro" id="IPR000829">
    <property type="entry name" value="DAGK"/>
</dbReference>
<keyword evidence="15 24" id="KW-1133">Transmembrane helix</keyword>
<accession>W7QZZ1</accession>
<keyword evidence="11 22" id="KW-0547">Nucleotide-binding</keyword>
<dbReference type="eggNOG" id="COG0818">
    <property type="taxonomic scope" value="Bacteria"/>
</dbReference>
<dbReference type="InterPro" id="IPR036945">
    <property type="entry name" value="DAGK_sf"/>
</dbReference>
<evidence type="ECO:0000256" key="16">
    <source>
        <dbReference type="ARBA" id="ARBA00023098"/>
    </source>
</evidence>
<feature type="binding site" evidence="21">
    <location>
        <begin position="43"/>
        <end position="47"/>
    </location>
    <ligand>
        <name>substrate</name>
    </ligand>
</feature>
<feature type="binding site" evidence="22">
    <location>
        <position position="89"/>
    </location>
    <ligand>
        <name>ATP</name>
        <dbReference type="ChEBI" id="CHEBI:30616"/>
    </ligand>
</feature>
<evidence type="ECO:0000256" key="7">
    <source>
        <dbReference type="ARBA" id="ARBA00022519"/>
    </source>
</evidence>
<keyword evidence="9 24" id="KW-0812">Transmembrane</keyword>
<evidence type="ECO:0000256" key="23">
    <source>
        <dbReference type="PIRSR" id="PIRSR600829-4"/>
    </source>
</evidence>
<feature type="transmembrane region" description="Helical" evidence="24">
    <location>
        <begin position="42"/>
        <end position="62"/>
    </location>
</feature>
<keyword evidence="10 23" id="KW-0479">Metal-binding</keyword>
<dbReference type="AlphaFoldDB" id="W7QZZ1"/>
<feature type="active site" description="Proton acceptor" evidence="20">
    <location>
        <position position="82"/>
    </location>
</feature>
<feature type="binding site" evidence="22">
    <location>
        <begin position="98"/>
        <end position="100"/>
    </location>
    <ligand>
        <name>ATP</name>
        <dbReference type="ChEBI" id="CHEBI:30616"/>
    </ligand>
</feature>
<evidence type="ECO:0000256" key="10">
    <source>
        <dbReference type="ARBA" id="ARBA00022723"/>
    </source>
</evidence>
<name>W7QZZ1_9ALTE</name>
<evidence type="ECO:0000256" key="18">
    <source>
        <dbReference type="ARBA" id="ARBA00023209"/>
    </source>
</evidence>
<dbReference type="RefSeq" id="WP_035013864.1">
    <property type="nucleotide sequence ID" value="NZ_ARZY01000008.1"/>
</dbReference>
<evidence type="ECO:0000256" key="17">
    <source>
        <dbReference type="ARBA" id="ARBA00023136"/>
    </source>
</evidence>
<feature type="binding site" evidence="21">
    <location>
        <position position="22"/>
    </location>
    <ligand>
        <name>substrate</name>
    </ligand>
</feature>
<dbReference type="OrthoDB" id="9796011at2"/>
<reference evidence="25 26" key="1">
    <citation type="journal article" date="2014" name="Genome Announc.">
        <title>Draft Genome Sequence of the Agar-Degrading Bacterium Catenovulum sp. Strain DS-2, Isolated from Intestines of Haliotis diversicolor.</title>
        <authorList>
            <person name="Shan D."/>
            <person name="Li X."/>
            <person name="Gu Z."/>
            <person name="Wei G."/>
            <person name="Gao Z."/>
            <person name="Shao Z."/>
        </authorList>
    </citation>
    <scope>NUCLEOTIDE SEQUENCE [LARGE SCALE GENOMIC DNA]</scope>
    <source>
        <strain evidence="25 26">DS-2</strain>
    </source>
</reference>
<feature type="transmembrane region" description="Helical" evidence="24">
    <location>
        <begin position="68"/>
        <end position="88"/>
    </location>
</feature>
<feature type="binding site" evidence="21">
    <location>
        <position position="82"/>
    </location>
    <ligand>
        <name>substrate</name>
    </ligand>
</feature>
<comment type="similarity">
    <text evidence="2 24">Belongs to the bacterial diacylglycerol kinase family.</text>
</comment>
<keyword evidence="13 22" id="KW-0067">ATP-binding</keyword>
<evidence type="ECO:0000256" key="19">
    <source>
        <dbReference type="ARBA" id="ARBA00023264"/>
    </source>
</evidence>
<dbReference type="Gene3D" id="1.10.287.3610">
    <property type="match status" value="1"/>
</dbReference>
<evidence type="ECO:0000256" key="1">
    <source>
        <dbReference type="ARBA" id="ARBA00004429"/>
    </source>
</evidence>
<feature type="transmembrane region" description="Helical" evidence="24">
    <location>
        <begin position="109"/>
        <end position="131"/>
    </location>
</feature>
<dbReference type="Pfam" id="PF01219">
    <property type="entry name" value="DAGK_prokar"/>
    <property type="match status" value="1"/>
</dbReference>
<evidence type="ECO:0000256" key="8">
    <source>
        <dbReference type="ARBA" id="ARBA00022679"/>
    </source>
</evidence>
<dbReference type="PATRIC" id="fig|1328313.3.peg.1338"/>
<comment type="caution">
    <text evidence="25">The sequence shown here is derived from an EMBL/GenBank/DDBJ whole genome shotgun (WGS) entry which is preliminary data.</text>
</comment>
<dbReference type="Proteomes" id="UP000019276">
    <property type="component" value="Unassembled WGS sequence"/>
</dbReference>
<dbReference type="EC" id="2.7.1.107" evidence="3 24"/>
<feature type="binding site" evidence="22">
    <location>
        <position position="22"/>
    </location>
    <ligand>
        <name>ATP</name>
        <dbReference type="ChEBI" id="CHEBI:30616"/>
    </ligand>
</feature>
<organism evidence="25 26">
    <name type="scientific">Catenovulum agarivorans DS-2</name>
    <dbReference type="NCBI Taxonomy" id="1328313"/>
    <lineage>
        <taxon>Bacteria</taxon>
        <taxon>Pseudomonadati</taxon>
        <taxon>Pseudomonadota</taxon>
        <taxon>Gammaproteobacteria</taxon>
        <taxon>Alteromonadales</taxon>
        <taxon>Alteromonadaceae</taxon>
        <taxon>Catenovulum</taxon>
    </lineage>
</organism>
<comment type="subcellular location">
    <subcellularLocation>
        <location evidence="1 24">Cell inner membrane</location>
        <topology evidence="1 24">Multi-pass membrane protein</topology>
    </subcellularLocation>
</comment>
<keyword evidence="19 24" id="KW-1208">Phospholipid metabolism</keyword>
<dbReference type="GO" id="GO:0006654">
    <property type="term" value="P:phosphatidic acid biosynthetic process"/>
    <property type="evidence" value="ECO:0007669"/>
    <property type="project" value="InterPro"/>
</dbReference>
<dbReference type="GO" id="GO:0004143">
    <property type="term" value="F:ATP-dependent diacylglycerol kinase activity"/>
    <property type="evidence" value="ECO:0007669"/>
    <property type="project" value="UniProtKB-EC"/>
</dbReference>
<evidence type="ECO:0000256" key="24">
    <source>
        <dbReference type="RuleBase" id="RU363065"/>
    </source>
</evidence>
<feature type="binding site" evidence="22">
    <location>
        <begin position="107"/>
        <end position="108"/>
    </location>
    <ligand>
        <name>ATP</name>
        <dbReference type="ChEBI" id="CHEBI:30616"/>
    </ligand>
</feature>
<dbReference type="PROSITE" id="PS01069">
    <property type="entry name" value="DAGK_PROKAR"/>
    <property type="match status" value="1"/>
</dbReference>
<evidence type="ECO:0000256" key="11">
    <source>
        <dbReference type="ARBA" id="ARBA00022741"/>
    </source>
</evidence>
<dbReference type="InterPro" id="IPR033718">
    <property type="entry name" value="DAGK_prok"/>
</dbReference>
<evidence type="ECO:0000256" key="15">
    <source>
        <dbReference type="ARBA" id="ARBA00022989"/>
    </source>
</evidence>
<dbReference type="PANTHER" id="PTHR34299">
    <property type="entry name" value="DIACYLGLYCEROL KINASE"/>
    <property type="match status" value="1"/>
</dbReference>
<keyword evidence="17 24" id="KW-0472">Membrane</keyword>
<evidence type="ECO:0000256" key="6">
    <source>
        <dbReference type="ARBA" id="ARBA00022516"/>
    </source>
</evidence>
<protein>
    <recommendedName>
        <fullName evidence="4 24">Diacylglycerol kinase</fullName>
        <ecNumber evidence="3 24">2.7.1.107</ecNumber>
    </recommendedName>
</protein>
<evidence type="ECO:0000256" key="4">
    <source>
        <dbReference type="ARBA" id="ARBA00017575"/>
    </source>
</evidence>
<evidence type="ECO:0000256" key="3">
    <source>
        <dbReference type="ARBA" id="ARBA00012133"/>
    </source>
</evidence>
<evidence type="ECO:0000256" key="5">
    <source>
        <dbReference type="ARBA" id="ARBA00022475"/>
    </source>
</evidence>
<dbReference type="GO" id="GO:0005886">
    <property type="term" value="C:plasma membrane"/>
    <property type="evidence" value="ECO:0007669"/>
    <property type="project" value="UniProtKB-SubCell"/>
</dbReference>
<keyword evidence="8 24" id="KW-0808">Transferase</keyword>
<keyword evidence="7 24" id="KW-0997">Cell inner membrane</keyword>
<evidence type="ECO:0000256" key="22">
    <source>
        <dbReference type="PIRSR" id="PIRSR600829-3"/>
    </source>
</evidence>
<dbReference type="PANTHER" id="PTHR34299:SF1">
    <property type="entry name" value="DIACYLGLYCEROL KINASE"/>
    <property type="match status" value="1"/>
</dbReference>
<gene>
    <name evidence="25" type="ORF">DS2_06526</name>
</gene>
<evidence type="ECO:0000256" key="21">
    <source>
        <dbReference type="PIRSR" id="PIRSR600829-2"/>
    </source>
</evidence>
<keyword evidence="26" id="KW-1185">Reference proteome</keyword>
<keyword evidence="18" id="KW-0594">Phospholipid biosynthesis</keyword>
<comment type="cofactor">
    <cofactor evidence="23">
        <name>Mg(2+)</name>
        <dbReference type="ChEBI" id="CHEBI:18420"/>
    </cofactor>
    <text evidence="23">Mn(2+), Zn(2+), Cd(2+) and Co(2+) support activity to lesser extents.</text>
</comment>
<keyword evidence="5" id="KW-1003">Cell membrane</keyword>
<evidence type="ECO:0000313" key="25">
    <source>
        <dbReference type="EMBL" id="EWH10925.1"/>
    </source>
</evidence>
<keyword evidence="16 24" id="KW-0443">Lipid metabolism</keyword>
<keyword evidence="12 24" id="KW-0418">Kinase</keyword>
<feature type="binding site" evidence="23">
    <location>
        <position position="41"/>
    </location>
    <ligand>
        <name>a divalent metal cation</name>
        <dbReference type="ChEBI" id="CHEBI:60240"/>
    </ligand>
</feature>
<sequence length="136" mass="14629">MNSTSDNQSTTTHKPNGAGFGRVIKAASCSFKGLKAAFKHEAAFRQELVLVFLLIPVAFFTSQSLSRFVALVSVLILVLIVELLNSAIEATVDRIGLEHHKLAGRAKDMASAAVALSLLTALIVWGGHLYLTLFYA</sequence>
<feature type="binding site" evidence="21">
    <location>
        <position position="111"/>
    </location>
    <ligand>
        <name>substrate</name>
    </ligand>
</feature>
<proteinExistence type="inferred from homology"/>
<feature type="binding site" evidence="23">
    <location>
        <position position="89"/>
    </location>
    <ligand>
        <name>a divalent metal cation</name>
        <dbReference type="ChEBI" id="CHEBI:60240"/>
    </ligand>
</feature>
<evidence type="ECO:0000256" key="20">
    <source>
        <dbReference type="PIRSR" id="PIRSR600829-1"/>
    </source>
</evidence>
<evidence type="ECO:0000313" key="26">
    <source>
        <dbReference type="Proteomes" id="UP000019276"/>
    </source>
</evidence>